<organism evidence="2 3">
    <name type="scientific">Fusarium mangiferae</name>
    <name type="common">Mango malformation disease fungus</name>
    <dbReference type="NCBI Taxonomy" id="192010"/>
    <lineage>
        <taxon>Eukaryota</taxon>
        <taxon>Fungi</taxon>
        <taxon>Dikarya</taxon>
        <taxon>Ascomycota</taxon>
        <taxon>Pezizomycotina</taxon>
        <taxon>Sordariomycetes</taxon>
        <taxon>Hypocreomycetidae</taxon>
        <taxon>Hypocreales</taxon>
        <taxon>Nectriaceae</taxon>
        <taxon>Fusarium</taxon>
        <taxon>Fusarium fujikuroi species complex</taxon>
    </lineage>
</organism>
<feature type="chain" id="PRO_5013176932" evidence="1">
    <location>
        <begin position="21"/>
        <end position="198"/>
    </location>
</feature>
<dbReference type="VEuPathDB" id="FungiDB:FMAN_16072"/>
<protein>
    <submittedName>
        <fullName evidence="2">Uncharacterized protein</fullName>
    </submittedName>
</protein>
<accession>A0A1L7T0U1</accession>
<evidence type="ECO:0000313" key="3">
    <source>
        <dbReference type="Proteomes" id="UP000184255"/>
    </source>
</evidence>
<dbReference type="Proteomes" id="UP000184255">
    <property type="component" value="Unassembled WGS sequence"/>
</dbReference>
<sequence length="198" mass="22482">MRFPTFTSIVFTLTIHSATAYRSWNRTIPESFNEECRKVLSTEIDCPDFLRREWVDDGYYLKGERVESYCSSSCRSSLGQYGADLTAACVDEDIWGESTGLQAALDFSMSLLAAQMILCVADEEGPCLEALYKRKRDLYSECGLKVAYLSSMFEFKKPLNISSKQFICLHENCAKEPGSFVSNEDGKARLTKWFNDLI</sequence>
<dbReference type="AlphaFoldDB" id="A0A1L7T0U1"/>
<keyword evidence="1" id="KW-0732">Signal</keyword>
<evidence type="ECO:0000256" key="1">
    <source>
        <dbReference type="SAM" id="SignalP"/>
    </source>
</evidence>
<keyword evidence="3" id="KW-1185">Reference proteome</keyword>
<comment type="caution">
    <text evidence="2">The sequence shown here is derived from an EMBL/GenBank/DDBJ whole genome shotgun (WGS) entry which is preliminary data.</text>
</comment>
<evidence type="ECO:0000313" key="2">
    <source>
        <dbReference type="EMBL" id="CVK89763.1"/>
    </source>
</evidence>
<feature type="signal peptide" evidence="1">
    <location>
        <begin position="1"/>
        <end position="20"/>
    </location>
</feature>
<proteinExistence type="predicted"/>
<gene>
    <name evidence="2" type="ORF">FMAN_16072</name>
</gene>
<reference evidence="3" key="1">
    <citation type="journal article" date="2016" name="Genome Biol. Evol.">
        <title>Comparative 'omics' of the Fusarium fujikuroi species complex highlights differences in genetic potential and metabolite synthesis.</title>
        <authorList>
            <person name="Niehaus E.-M."/>
            <person name="Muensterkoetter M."/>
            <person name="Proctor R.H."/>
            <person name="Brown D.W."/>
            <person name="Sharon A."/>
            <person name="Idan Y."/>
            <person name="Oren-Young L."/>
            <person name="Sieber C.M."/>
            <person name="Novak O."/>
            <person name="Pencik A."/>
            <person name="Tarkowska D."/>
            <person name="Hromadova K."/>
            <person name="Freeman S."/>
            <person name="Maymon M."/>
            <person name="Elazar M."/>
            <person name="Youssef S.A."/>
            <person name="El-Shabrawy E.S.M."/>
            <person name="Shalaby A.B.A."/>
            <person name="Houterman P."/>
            <person name="Brock N.L."/>
            <person name="Burkhardt I."/>
            <person name="Tsavkelova E.A."/>
            <person name="Dickschat J.S."/>
            <person name="Galuszka P."/>
            <person name="Gueldener U."/>
            <person name="Tudzynski B."/>
        </authorList>
    </citation>
    <scope>NUCLEOTIDE SEQUENCE [LARGE SCALE GENOMIC DNA]</scope>
    <source>
        <strain evidence="3">MRC7560</strain>
    </source>
</reference>
<dbReference type="EMBL" id="FCQH01000003">
    <property type="protein sequence ID" value="CVK89763.1"/>
    <property type="molecule type" value="Genomic_DNA"/>
</dbReference>
<name>A0A1L7T0U1_FUSMA</name>
<dbReference type="GeneID" id="65094866"/>
<dbReference type="RefSeq" id="XP_041680018.1">
    <property type="nucleotide sequence ID" value="XM_041829235.1"/>
</dbReference>